<dbReference type="AlphaFoldDB" id="A0A9N9AT17"/>
<reference evidence="1" key="1">
    <citation type="submission" date="2021-06" db="EMBL/GenBank/DDBJ databases">
        <authorList>
            <person name="Kallberg Y."/>
            <person name="Tangrot J."/>
            <person name="Rosling A."/>
        </authorList>
    </citation>
    <scope>NUCLEOTIDE SEQUENCE</scope>
    <source>
        <strain evidence="1">MA453B</strain>
    </source>
</reference>
<comment type="caution">
    <text evidence="1">The sequence shown here is derived from an EMBL/GenBank/DDBJ whole genome shotgun (WGS) entry which is preliminary data.</text>
</comment>
<evidence type="ECO:0000313" key="1">
    <source>
        <dbReference type="EMBL" id="CAG8541615.1"/>
    </source>
</evidence>
<keyword evidence="2" id="KW-1185">Reference proteome</keyword>
<protein>
    <submittedName>
        <fullName evidence="1">1133_t:CDS:1</fullName>
    </submittedName>
</protein>
<dbReference type="OrthoDB" id="10460191at2759"/>
<proteinExistence type="predicted"/>
<gene>
    <name evidence="1" type="ORF">DERYTH_LOCUS4831</name>
</gene>
<sequence>MKEVSLKWVEQLEAGEVHIKTNVKEIRGTTLSILSGPEGHYNNTIRLLSENRQHPEETKDRIKELLRENAKLKCFMNEIFSLKLAISTDPENLKNNVIKLLVENKQFTKDDENYYEKIQIKHEQFMMMFEKYLTFANKKSKEITLIEVLENFLKVLSENEEFSAEEKTSFKKS</sequence>
<accession>A0A9N9AT17</accession>
<dbReference type="EMBL" id="CAJVPY010001914">
    <property type="protein sequence ID" value="CAG8541615.1"/>
    <property type="molecule type" value="Genomic_DNA"/>
</dbReference>
<organism evidence="1 2">
    <name type="scientific">Dentiscutata erythropus</name>
    <dbReference type="NCBI Taxonomy" id="1348616"/>
    <lineage>
        <taxon>Eukaryota</taxon>
        <taxon>Fungi</taxon>
        <taxon>Fungi incertae sedis</taxon>
        <taxon>Mucoromycota</taxon>
        <taxon>Glomeromycotina</taxon>
        <taxon>Glomeromycetes</taxon>
        <taxon>Diversisporales</taxon>
        <taxon>Gigasporaceae</taxon>
        <taxon>Dentiscutata</taxon>
    </lineage>
</organism>
<evidence type="ECO:0000313" key="2">
    <source>
        <dbReference type="Proteomes" id="UP000789405"/>
    </source>
</evidence>
<name>A0A9N9AT17_9GLOM</name>
<dbReference type="Proteomes" id="UP000789405">
    <property type="component" value="Unassembled WGS sequence"/>
</dbReference>